<dbReference type="STRING" id="1505907.TEU_09955"/>
<dbReference type="Gene3D" id="1.10.8.60">
    <property type="match status" value="1"/>
</dbReference>
<keyword evidence="4" id="KW-0131">Cell cycle</keyword>
<dbReference type="Gene3D" id="3.40.50.300">
    <property type="entry name" value="P-loop containing nucleotide triphosphate hydrolases"/>
    <property type="match status" value="1"/>
</dbReference>
<organism evidence="4 5">
    <name type="scientific">Thermococcus eurythermalis</name>
    <dbReference type="NCBI Taxonomy" id="1505907"/>
    <lineage>
        <taxon>Archaea</taxon>
        <taxon>Methanobacteriati</taxon>
        <taxon>Methanobacteriota</taxon>
        <taxon>Thermococci</taxon>
        <taxon>Thermococcales</taxon>
        <taxon>Thermococcaceae</taxon>
        <taxon>Thermococcus</taxon>
    </lineage>
</organism>
<sequence>MKMAYSSLFQRYERLYEKAIEEGNPEKARFFALQCAGLLRKLASEELQFSHYYLKLAEEWERKAENVDTEIKKRSNGIERLITTSNVTWEDVGGLEEAKKLLAQAVGIAMAKVPGKFKPWKGVLLFGPPGTGKTLLAKALAGSMKATFIGVKVSDVLSKYFGESSKIASSIYSLARQKAPSVVFIDEFDALGMRRSAMEDAGRRLLGTILAEIDGFHDSDRVITLASTNAPWDLDEAMLSRFPLRIYVPLPDEKGAKEIFAIHLRGFPLRVTLESLARIAVRKLYSGREIANACTFAVLHMLEEMNPELSDPLKVGSIAGKELTVRPLEAEDFRYAFRRVKSPIKKELLRKYEKWAKEYGV</sequence>
<dbReference type="InterPro" id="IPR003959">
    <property type="entry name" value="ATPase_AAA_core"/>
</dbReference>
<dbReference type="GO" id="GO:0005524">
    <property type="term" value="F:ATP binding"/>
    <property type="evidence" value="ECO:0007669"/>
    <property type="project" value="UniProtKB-KW"/>
</dbReference>
<dbReference type="SMART" id="SM00382">
    <property type="entry name" value="AAA"/>
    <property type="match status" value="1"/>
</dbReference>
<dbReference type="PANTHER" id="PTHR23074:SF83">
    <property type="entry name" value="VACUOLAR PROTEIN SORTING-ASSOCIATED PROTEIN 4A"/>
    <property type="match status" value="1"/>
</dbReference>
<gene>
    <name evidence="4" type="ORF">TEU_09955</name>
</gene>
<dbReference type="EMBL" id="CP008887">
    <property type="protein sequence ID" value="AIU70628.1"/>
    <property type="molecule type" value="Genomic_DNA"/>
</dbReference>
<dbReference type="GeneID" id="25153755"/>
<name>A0A097QVX5_9EURY</name>
<dbReference type="Pfam" id="PF00004">
    <property type="entry name" value="AAA"/>
    <property type="match status" value="1"/>
</dbReference>
<proteinExistence type="predicted"/>
<keyword evidence="5" id="KW-1185">Reference proteome</keyword>
<dbReference type="InterPro" id="IPR027417">
    <property type="entry name" value="P-loop_NTPase"/>
</dbReference>
<keyword evidence="1" id="KW-0547">Nucleotide-binding</keyword>
<dbReference type="InterPro" id="IPR050304">
    <property type="entry name" value="MT-severing_AAA_ATPase"/>
</dbReference>
<dbReference type="AlphaFoldDB" id="A0A097QVX5"/>
<protein>
    <submittedName>
        <fullName evidence="4">Cell division protein</fullName>
    </submittedName>
</protein>
<accession>A0A097QVX5</accession>
<evidence type="ECO:0000313" key="5">
    <source>
        <dbReference type="Proteomes" id="UP000029980"/>
    </source>
</evidence>
<dbReference type="InterPro" id="IPR015415">
    <property type="entry name" value="Spast_Vps4_C"/>
</dbReference>
<keyword evidence="4" id="KW-0132">Cell division</keyword>
<feature type="domain" description="AAA+ ATPase" evidence="3">
    <location>
        <begin position="119"/>
        <end position="252"/>
    </location>
</feature>
<reference evidence="4 5" key="1">
    <citation type="journal article" date="2015" name="Int. J. Syst. Evol. Microbiol.">
        <title>Thermococcus eurythermalis sp. nov., a conditional piezophilic hyperthermophilic archaeon with a wide temperature range isolated from an oil-immersed chimney in the Guaymas Basin.</title>
        <authorList>
            <person name="Zhao W."/>
            <person name="Zeng X."/>
            <person name="Xiao X."/>
        </authorList>
    </citation>
    <scope>NUCLEOTIDE SEQUENCE [LARGE SCALE GENOMIC DNA]</scope>
    <source>
        <strain evidence="4 5">A501</strain>
    </source>
</reference>
<dbReference type="OrthoDB" id="77269at2157"/>
<evidence type="ECO:0000259" key="3">
    <source>
        <dbReference type="SMART" id="SM00382"/>
    </source>
</evidence>
<evidence type="ECO:0000256" key="1">
    <source>
        <dbReference type="ARBA" id="ARBA00022741"/>
    </source>
</evidence>
<evidence type="ECO:0000313" key="4">
    <source>
        <dbReference type="EMBL" id="AIU70628.1"/>
    </source>
</evidence>
<dbReference type="HOGENOM" id="CLU_000688_21_2_2"/>
<dbReference type="InterPro" id="IPR003593">
    <property type="entry name" value="AAA+_ATPase"/>
</dbReference>
<dbReference type="GO" id="GO:0016887">
    <property type="term" value="F:ATP hydrolysis activity"/>
    <property type="evidence" value="ECO:0007669"/>
    <property type="project" value="InterPro"/>
</dbReference>
<dbReference type="RefSeq" id="WP_050003595.1">
    <property type="nucleotide sequence ID" value="NZ_CP008887.1"/>
</dbReference>
<dbReference type="PANTHER" id="PTHR23074">
    <property type="entry name" value="AAA DOMAIN-CONTAINING"/>
    <property type="match status" value="1"/>
</dbReference>
<dbReference type="SUPFAM" id="SSF52540">
    <property type="entry name" value="P-loop containing nucleoside triphosphate hydrolases"/>
    <property type="match status" value="1"/>
</dbReference>
<evidence type="ECO:0000256" key="2">
    <source>
        <dbReference type="ARBA" id="ARBA00022840"/>
    </source>
</evidence>
<dbReference type="GO" id="GO:0051301">
    <property type="term" value="P:cell division"/>
    <property type="evidence" value="ECO:0007669"/>
    <property type="project" value="UniProtKB-KW"/>
</dbReference>
<dbReference type="Pfam" id="PF09336">
    <property type="entry name" value="Vps4_C"/>
    <property type="match status" value="1"/>
</dbReference>
<keyword evidence="2" id="KW-0067">ATP-binding</keyword>
<dbReference type="KEGG" id="teu:TEU_09955"/>
<dbReference type="Proteomes" id="UP000029980">
    <property type="component" value="Chromosome"/>
</dbReference>